<organism evidence="3">
    <name type="scientific">Nippostrongylus brasiliensis</name>
    <name type="common">Rat hookworm</name>
    <dbReference type="NCBI Taxonomy" id="27835"/>
    <lineage>
        <taxon>Eukaryota</taxon>
        <taxon>Metazoa</taxon>
        <taxon>Ecdysozoa</taxon>
        <taxon>Nematoda</taxon>
        <taxon>Chromadorea</taxon>
        <taxon>Rhabditida</taxon>
        <taxon>Rhabditina</taxon>
        <taxon>Rhabditomorpha</taxon>
        <taxon>Strongyloidea</taxon>
        <taxon>Heligmosomidae</taxon>
        <taxon>Nippostrongylus</taxon>
    </lineage>
</organism>
<gene>
    <name evidence="1" type="ORF">NBR_LOCUS8382</name>
</gene>
<dbReference type="EMBL" id="UYSL01019998">
    <property type="protein sequence ID" value="VDL71971.1"/>
    <property type="molecule type" value="Genomic_DNA"/>
</dbReference>
<reference evidence="1 2" key="2">
    <citation type="submission" date="2018-11" db="EMBL/GenBank/DDBJ databases">
        <authorList>
            <consortium name="Pathogen Informatics"/>
        </authorList>
    </citation>
    <scope>NUCLEOTIDE SEQUENCE [LARGE SCALE GENOMIC DNA]</scope>
</reference>
<dbReference type="AlphaFoldDB" id="A0A0N4XZ19"/>
<keyword evidence="2" id="KW-1185">Reference proteome</keyword>
<evidence type="ECO:0000313" key="3">
    <source>
        <dbReference type="WBParaSite" id="NBR_0000838101-mRNA-1"/>
    </source>
</evidence>
<evidence type="ECO:0000313" key="2">
    <source>
        <dbReference type="Proteomes" id="UP000271162"/>
    </source>
</evidence>
<reference evidence="3" key="1">
    <citation type="submission" date="2017-02" db="UniProtKB">
        <authorList>
            <consortium name="WormBaseParasite"/>
        </authorList>
    </citation>
    <scope>IDENTIFICATION</scope>
</reference>
<protein>
    <submittedName>
        <fullName evidence="1 3">Uncharacterized protein</fullName>
    </submittedName>
</protein>
<dbReference type="Proteomes" id="UP000271162">
    <property type="component" value="Unassembled WGS sequence"/>
</dbReference>
<proteinExistence type="predicted"/>
<accession>A0A0N4XZ19</accession>
<dbReference type="WBParaSite" id="NBR_0000838101-mRNA-1">
    <property type="protein sequence ID" value="NBR_0000838101-mRNA-1"/>
    <property type="gene ID" value="NBR_0000838101"/>
</dbReference>
<sequence>MGPGGDDGANYSNDTGGTDAIYRTSEDYCKNVIYKCQLRLATPTDGQEQWKELNHESRVDGRLRVDDAHRLQHTTPALMANVRRGGARRGRSYVVASFLPFTVYGDGDGGGGVVVVNKGDEAGGLLRFCALHFSTSFRLRQILM</sequence>
<name>A0A0N4XZ19_NIPBR</name>
<evidence type="ECO:0000313" key="1">
    <source>
        <dbReference type="EMBL" id="VDL71971.1"/>
    </source>
</evidence>